<keyword evidence="2" id="KW-0233">DNA recombination</keyword>
<evidence type="ECO:0000256" key="1">
    <source>
        <dbReference type="ARBA" id="ARBA00023125"/>
    </source>
</evidence>
<dbReference type="InterPro" id="IPR013762">
    <property type="entry name" value="Integrase-like_cat_sf"/>
</dbReference>
<comment type="caution">
    <text evidence="3">The sequence shown here is derived from an EMBL/GenBank/DDBJ whole genome shotgun (WGS) entry which is preliminary data.</text>
</comment>
<dbReference type="GO" id="GO:0006310">
    <property type="term" value="P:DNA recombination"/>
    <property type="evidence" value="ECO:0007669"/>
    <property type="project" value="UniProtKB-KW"/>
</dbReference>
<proteinExistence type="predicted"/>
<dbReference type="OrthoDB" id="5326076at2"/>
<dbReference type="InterPro" id="IPR011010">
    <property type="entry name" value="DNA_brk_join_enz"/>
</dbReference>
<dbReference type="Gene3D" id="1.10.443.10">
    <property type="entry name" value="Intergrase catalytic core"/>
    <property type="match status" value="1"/>
</dbReference>
<dbReference type="SUPFAM" id="SSF56349">
    <property type="entry name" value="DNA breaking-rejoining enzymes"/>
    <property type="match status" value="1"/>
</dbReference>
<gene>
    <name evidence="3" type="ORF">HMPREF0766_12390</name>
</gene>
<dbReference type="GeneID" id="95428007"/>
<organism evidence="3 4">
    <name type="scientific">Sphingobacterium spiritivorum ATCC 33861</name>
    <dbReference type="NCBI Taxonomy" id="525373"/>
    <lineage>
        <taxon>Bacteria</taxon>
        <taxon>Pseudomonadati</taxon>
        <taxon>Bacteroidota</taxon>
        <taxon>Sphingobacteriia</taxon>
        <taxon>Sphingobacteriales</taxon>
        <taxon>Sphingobacteriaceae</taxon>
        <taxon>Sphingobacterium</taxon>
    </lineage>
</organism>
<dbReference type="HOGENOM" id="CLU_033139_8_0_10"/>
<keyword evidence="4" id="KW-1185">Reference proteome</keyword>
<dbReference type="GO" id="GO:0015074">
    <property type="term" value="P:DNA integration"/>
    <property type="evidence" value="ECO:0007669"/>
    <property type="project" value="InterPro"/>
</dbReference>
<dbReference type="STRING" id="525373.HMPREF0766_12390"/>
<protein>
    <submittedName>
        <fullName evidence="3">Uncharacterized protein</fullName>
    </submittedName>
</protein>
<dbReference type="Proteomes" id="UP000006258">
    <property type="component" value="Unassembled WGS sequence"/>
</dbReference>
<dbReference type="AlphaFoldDB" id="D7VN20"/>
<evidence type="ECO:0000256" key="2">
    <source>
        <dbReference type="ARBA" id="ARBA00023172"/>
    </source>
</evidence>
<dbReference type="EMBL" id="ACHA02000011">
    <property type="protein sequence ID" value="EFK57317.1"/>
    <property type="molecule type" value="Genomic_DNA"/>
</dbReference>
<name>D7VN20_SPHSI</name>
<accession>D7VN20</accession>
<dbReference type="RefSeq" id="WP_002992916.1">
    <property type="nucleotide sequence ID" value="NZ_GL379770.1"/>
</dbReference>
<dbReference type="GO" id="GO:0003677">
    <property type="term" value="F:DNA binding"/>
    <property type="evidence" value="ECO:0007669"/>
    <property type="project" value="UniProtKB-KW"/>
</dbReference>
<evidence type="ECO:0000313" key="4">
    <source>
        <dbReference type="Proteomes" id="UP000006258"/>
    </source>
</evidence>
<dbReference type="Gene3D" id="1.10.150.130">
    <property type="match status" value="1"/>
</dbReference>
<sequence length="419" mass="48190">MATLSAVILDHHFKGDRTVNVKIRITQKGKSVYIPTDLYIGARNIDNRGKLRSAYIDRYVSPVLNRFRDYLTEEISRSYSAQRIKDFILKKEEPVQLAEDIDFIAFCYEYIKGLMDDDRVSSAVPLKSVVNSLADYFKGRLNPAMLTSKILVEYENYLRTDRTLVRTNQHGNKVKTVSYGLTDAGVFKHMSNLRILFNACKFKYNDDDIGNIVIFNNPFGKYKLKPSRNNKKRNVDIDHLIKLFRYKPEGRREQLAKDMFFLSFFLCGINAVDIYKSDMTPISGRLGYNRSKTQGKRNDSAFISIAVPDVVVAYFKEYRGTIAKRYSDARNFTKALNIGLKQIGEKLGFMLTFYSARHSFATVARNNCRCTKDDIADALNHVVNGMSITDGYLAKDWSIVDEVQSKVLKFFFDKLNKSF</sequence>
<keyword evidence="1" id="KW-0238">DNA-binding</keyword>
<dbReference type="eggNOG" id="COG0582">
    <property type="taxonomic scope" value="Bacteria"/>
</dbReference>
<dbReference type="InterPro" id="IPR010998">
    <property type="entry name" value="Integrase_recombinase_N"/>
</dbReference>
<reference evidence="3" key="1">
    <citation type="submission" date="2010-07" db="EMBL/GenBank/DDBJ databases">
        <authorList>
            <person name="Muzny D."/>
            <person name="Qin X."/>
            <person name="Buhay C."/>
            <person name="Dugan-Rocha S."/>
            <person name="Ding Y."/>
            <person name="Chen G."/>
            <person name="Hawes A."/>
            <person name="Holder M."/>
            <person name="Jhangiani S."/>
            <person name="Johnson A."/>
            <person name="Khan Z."/>
            <person name="Li Z."/>
            <person name="Liu W."/>
            <person name="Liu X."/>
            <person name="Perez L."/>
            <person name="Shen H."/>
            <person name="Wang Q."/>
            <person name="Watt J."/>
            <person name="Xi L."/>
            <person name="Xin Y."/>
            <person name="Zhou J."/>
            <person name="Deng J."/>
            <person name="Jiang H."/>
            <person name="Liu Y."/>
            <person name="Qu J."/>
            <person name="Song X.-Z."/>
            <person name="Zhang L."/>
            <person name="Villasana D."/>
            <person name="Johnson A."/>
            <person name="Liu J."/>
            <person name="Liyanage D."/>
            <person name="Lorensuhewa L."/>
            <person name="Robinson T."/>
            <person name="Song A."/>
            <person name="Song B.-B."/>
            <person name="Dinh H."/>
            <person name="Thornton R."/>
            <person name="Coyle M."/>
            <person name="Francisco L."/>
            <person name="Jackson L."/>
            <person name="Javaid M."/>
            <person name="Korchina V."/>
            <person name="Kovar C."/>
            <person name="Mata R."/>
            <person name="Mathew T."/>
            <person name="Ngo R."/>
            <person name="Nguyen L."/>
            <person name="Nguyen N."/>
            <person name="Okwuonu G."/>
            <person name="Ongeri F."/>
            <person name="Pham C."/>
            <person name="Simmons D."/>
            <person name="Wilczek-Boney K."/>
            <person name="Hale W."/>
            <person name="Jakkamsetti A."/>
            <person name="Pham P."/>
            <person name="Ruth R."/>
            <person name="San Lucas F."/>
            <person name="Warren J."/>
            <person name="Zhang J."/>
            <person name="Zhao Z."/>
            <person name="Zhou C."/>
            <person name="Zhu D."/>
            <person name="Lee S."/>
            <person name="Bess C."/>
            <person name="Blankenburg K."/>
            <person name="Forbes L."/>
            <person name="Fu Q."/>
            <person name="Gubbala S."/>
            <person name="Hirani K."/>
            <person name="Jayaseelan J.C."/>
            <person name="Lara F."/>
            <person name="Munidasa M."/>
            <person name="Palculict T."/>
            <person name="Patil S."/>
            <person name="Pu L.-L."/>
            <person name="Saada N."/>
            <person name="Tang L."/>
            <person name="Weissenberger G."/>
            <person name="Zhu Y."/>
            <person name="Hemphill L."/>
            <person name="Shang Y."/>
            <person name="Youmans B."/>
            <person name="Ayvaz T."/>
            <person name="Ross M."/>
            <person name="Santibanez J."/>
            <person name="Aqrawi P."/>
            <person name="Gross S."/>
            <person name="Joshi V."/>
            <person name="Fowler G."/>
            <person name="Nazareth L."/>
            <person name="Reid J."/>
            <person name="Worley K."/>
            <person name="Petrosino J."/>
            <person name="Highlander S."/>
            <person name="Gibbs R."/>
        </authorList>
    </citation>
    <scope>NUCLEOTIDE SEQUENCE [LARGE SCALE GENOMIC DNA]</scope>
    <source>
        <strain evidence="3">ATCC 33861</strain>
    </source>
</reference>
<evidence type="ECO:0000313" key="3">
    <source>
        <dbReference type="EMBL" id="EFK57317.1"/>
    </source>
</evidence>